<feature type="compositionally biased region" description="Basic and acidic residues" evidence="1">
    <location>
        <begin position="155"/>
        <end position="164"/>
    </location>
</feature>
<reference evidence="4" key="1">
    <citation type="submission" date="2018-01" db="EMBL/GenBank/DDBJ databases">
        <authorList>
            <person name="Alioto T."/>
            <person name="Alioto T."/>
        </authorList>
    </citation>
    <scope>NUCLEOTIDE SEQUENCE [LARGE SCALE GENOMIC DNA]</scope>
</reference>
<name>A0A3B0J722_DROGU</name>
<evidence type="ECO:0000313" key="4">
    <source>
        <dbReference type="Proteomes" id="UP000268350"/>
    </source>
</evidence>
<feature type="chain" id="PRO_5017386743" evidence="2">
    <location>
        <begin position="19"/>
        <end position="182"/>
    </location>
</feature>
<feature type="signal peptide" evidence="2">
    <location>
        <begin position="1"/>
        <end position="18"/>
    </location>
</feature>
<proteinExistence type="predicted"/>
<dbReference type="EMBL" id="OUUW01000003">
    <property type="protein sequence ID" value="SPP77857.1"/>
    <property type="molecule type" value="Genomic_DNA"/>
</dbReference>
<feature type="region of interest" description="Disordered" evidence="1">
    <location>
        <begin position="155"/>
        <end position="182"/>
    </location>
</feature>
<keyword evidence="2" id="KW-0732">Signal</keyword>
<sequence length="182" mass="20574">MLPVLLALPAKFMKLLELLVLQESMILQLQQRSLFQPVVGGDDCNRDWLENKRQFEMISRLNYFPVKSSEELLLAASLYALYDEHFFNLPEGWCYRDTLEPPLNMSMAYHPIYNTTQEEAAPAATAAVAAVADWKPPARYKTLAEALAEIEAEAKSKTTSKEELLDLSTENFPSLPKPVNHG</sequence>
<gene>
    <name evidence="3" type="ORF">DGUA_6G010405</name>
</gene>
<keyword evidence="4" id="KW-1185">Reference proteome</keyword>
<accession>A0A3B0J722</accession>
<dbReference type="Proteomes" id="UP000268350">
    <property type="component" value="Unassembled WGS sequence"/>
</dbReference>
<dbReference type="AlphaFoldDB" id="A0A3B0J722"/>
<organism evidence="3 4">
    <name type="scientific">Drosophila guanche</name>
    <name type="common">Fruit fly</name>
    <dbReference type="NCBI Taxonomy" id="7266"/>
    <lineage>
        <taxon>Eukaryota</taxon>
        <taxon>Metazoa</taxon>
        <taxon>Ecdysozoa</taxon>
        <taxon>Arthropoda</taxon>
        <taxon>Hexapoda</taxon>
        <taxon>Insecta</taxon>
        <taxon>Pterygota</taxon>
        <taxon>Neoptera</taxon>
        <taxon>Endopterygota</taxon>
        <taxon>Diptera</taxon>
        <taxon>Brachycera</taxon>
        <taxon>Muscomorpha</taxon>
        <taxon>Ephydroidea</taxon>
        <taxon>Drosophilidae</taxon>
        <taxon>Drosophila</taxon>
        <taxon>Sophophora</taxon>
    </lineage>
</organism>
<evidence type="ECO:0000256" key="1">
    <source>
        <dbReference type="SAM" id="MobiDB-lite"/>
    </source>
</evidence>
<evidence type="ECO:0000256" key="2">
    <source>
        <dbReference type="SAM" id="SignalP"/>
    </source>
</evidence>
<protein>
    <submittedName>
        <fullName evidence="3">Uncharacterized protein</fullName>
    </submittedName>
</protein>
<evidence type="ECO:0000313" key="3">
    <source>
        <dbReference type="EMBL" id="SPP77857.1"/>
    </source>
</evidence>